<gene>
    <name evidence="1" type="ORF">EHW97_11715</name>
</gene>
<comment type="caution">
    <text evidence="1">The sequence shown here is derived from an EMBL/GenBank/DDBJ whole genome shotgun (WGS) entry which is preliminary data.</text>
</comment>
<dbReference type="EMBL" id="RQJX01000016">
    <property type="protein sequence ID" value="RQN02881.1"/>
    <property type="molecule type" value="Genomic_DNA"/>
</dbReference>
<sequence length="59" mass="7223">MIARAVEGLRWYLREISGEARWDAYREECAREGRQPMSRREYERHRAAHRELDQRGRCC</sequence>
<dbReference type="Pfam" id="PF04328">
    <property type="entry name" value="Sel_put"/>
    <property type="match status" value="1"/>
</dbReference>
<dbReference type="InterPro" id="IPR007423">
    <property type="entry name" value="Sel_put"/>
</dbReference>
<evidence type="ECO:0000313" key="2">
    <source>
        <dbReference type="Proteomes" id="UP000275225"/>
    </source>
</evidence>
<dbReference type="Proteomes" id="UP000275225">
    <property type="component" value="Unassembled WGS sequence"/>
</dbReference>
<dbReference type="RefSeq" id="WP_124237358.1">
    <property type="nucleotide sequence ID" value="NZ_JBHUFI010000008.1"/>
</dbReference>
<keyword evidence="2" id="KW-1185">Reference proteome</keyword>
<accession>A0A3N6YYL0</accession>
<organism evidence="1 2">
    <name type="scientific">Aeromicrobium camelliae</name>
    <dbReference type="NCBI Taxonomy" id="1538144"/>
    <lineage>
        <taxon>Bacteria</taxon>
        <taxon>Bacillati</taxon>
        <taxon>Actinomycetota</taxon>
        <taxon>Actinomycetes</taxon>
        <taxon>Propionibacteriales</taxon>
        <taxon>Nocardioidaceae</taxon>
        <taxon>Aeromicrobium</taxon>
    </lineage>
</organism>
<dbReference type="AlphaFoldDB" id="A0A3N6YYL0"/>
<reference evidence="1 2" key="1">
    <citation type="submission" date="2018-11" db="EMBL/GenBank/DDBJ databases">
        <authorList>
            <person name="Li F."/>
        </authorList>
    </citation>
    <scope>NUCLEOTIDE SEQUENCE [LARGE SCALE GENOMIC DNA]</scope>
    <source>
        <strain evidence="1 2">YS17T</strain>
    </source>
</reference>
<proteinExistence type="predicted"/>
<evidence type="ECO:0000313" key="1">
    <source>
        <dbReference type="EMBL" id="RQN02881.1"/>
    </source>
</evidence>
<protein>
    <submittedName>
        <fullName evidence="1">YbdD/YjiX family protein</fullName>
    </submittedName>
</protein>
<dbReference type="OrthoDB" id="3541280at2"/>
<name>A0A3N6YYL0_9ACTN</name>